<evidence type="ECO:0000256" key="1">
    <source>
        <dbReference type="SAM" id="SignalP"/>
    </source>
</evidence>
<dbReference type="Pfam" id="PF14376">
    <property type="entry name" value="Haem_bd"/>
    <property type="match status" value="1"/>
</dbReference>
<keyword evidence="4" id="KW-1185">Reference proteome</keyword>
<protein>
    <submittedName>
        <fullName evidence="3">Heme-binding domain-containing protein</fullName>
    </submittedName>
</protein>
<dbReference type="RefSeq" id="WP_197548440.1">
    <property type="nucleotide sequence ID" value="NZ_CP063164.1"/>
</dbReference>
<dbReference type="EMBL" id="CP063164">
    <property type="protein sequence ID" value="QOR61731.1"/>
    <property type="molecule type" value="Genomic_DNA"/>
</dbReference>
<dbReference type="AlphaFoldDB" id="A0A7M1S409"/>
<proteinExistence type="predicted"/>
<accession>A0A7M1S409</accession>
<feature type="domain" description="Haem-binding" evidence="2">
    <location>
        <begin position="10"/>
        <end position="142"/>
    </location>
</feature>
<evidence type="ECO:0000313" key="3">
    <source>
        <dbReference type="EMBL" id="QOR61731.1"/>
    </source>
</evidence>
<name>A0A7M1S409_9BACT</name>
<dbReference type="InterPro" id="IPR025992">
    <property type="entry name" value="Haem-bd"/>
</dbReference>
<evidence type="ECO:0000313" key="4">
    <source>
        <dbReference type="Proteomes" id="UP000595074"/>
    </source>
</evidence>
<keyword evidence="1" id="KW-0732">Signal</keyword>
<dbReference type="SMART" id="SM01235">
    <property type="entry name" value="Haem_bd"/>
    <property type="match status" value="1"/>
</dbReference>
<feature type="signal peptide" evidence="1">
    <location>
        <begin position="1"/>
        <end position="18"/>
    </location>
</feature>
<dbReference type="Proteomes" id="UP000595074">
    <property type="component" value="Chromosome"/>
</dbReference>
<feature type="chain" id="PRO_5029880102" evidence="1">
    <location>
        <begin position="19"/>
        <end position="147"/>
    </location>
</feature>
<gene>
    <name evidence="3" type="ORF">IMZ28_09910</name>
</gene>
<evidence type="ECO:0000259" key="2">
    <source>
        <dbReference type="SMART" id="SM01235"/>
    </source>
</evidence>
<sequence>MFKTLLLWLFGSFLLLQAIQIDIPEAPEILNPDNEIKAPDKIMSMLRTSCYDCHSYKTKMPWYGHISPISLEVKSHIKNGRSAVNFQEWGTYSEERKQKIYKGIVKTINYRMPMPMYLTLHEQADLTKEERNTIKKWAQSHIRETYY</sequence>
<dbReference type="KEGG" id="sinu:IMZ28_09910"/>
<reference evidence="3 4" key="1">
    <citation type="submission" date="2020-10" db="EMBL/GenBank/DDBJ databases">
        <title>The genome of sulfurovum sp.</title>
        <authorList>
            <person name="Xie S."/>
            <person name="Shao Z."/>
            <person name="Jiang L."/>
        </authorList>
    </citation>
    <scope>NUCLEOTIDE SEQUENCE [LARGE SCALE GENOMIC DNA]</scope>
    <source>
        <strain evidence="3 4">ST-419</strain>
    </source>
</reference>
<organism evidence="3 4">
    <name type="scientific">Sulfurovum indicum</name>
    <dbReference type="NCBI Taxonomy" id="2779528"/>
    <lineage>
        <taxon>Bacteria</taxon>
        <taxon>Pseudomonadati</taxon>
        <taxon>Campylobacterota</taxon>
        <taxon>Epsilonproteobacteria</taxon>
        <taxon>Campylobacterales</taxon>
        <taxon>Sulfurovaceae</taxon>
        <taxon>Sulfurovum</taxon>
    </lineage>
</organism>